<organism evidence="2 3">
    <name type="scientific">Plebeiibacterium marinum</name>
    <dbReference type="NCBI Taxonomy" id="2992111"/>
    <lineage>
        <taxon>Bacteria</taxon>
        <taxon>Pseudomonadati</taxon>
        <taxon>Bacteroidota</taxon>
        <taxon>Bacteroidia</taxon>
        <taxon>Marinilabiliales</taxon>
        <taxon>Marinilabiliaceae</taxon>
        <taxon>Plebeiibacterium</taxon>
    </lineage>
</organism>
<proteinExistence type="predicted"/>
<evidence type="ECO:0000256" key="1">
    <source>
        <dbReference type="SAM" id="SignalP"/>
    </source>
</evidence>
<feature type="chain" id="PRO_5042228815" evidence="1">
    <location>
        <begin position="27"/>
        <end position="71"/>
    </location>
</feature>
<evidence type="ECO:0000313" key="2">
    <source>
        <dbReference type="EMBL" id="MCW3807853.1"/>
    </source>
</evidence>
<feature type="signal peptide" evidence="1">
    <location>
        <begin position="1"/>
        <end position="26"/>
    </location>
</feature>
<protein>
    <submittedName>
        <fullName evidence="2">Uncharacterized protein</fullName>
    </submittedName>
</protein>
<evidence type="ECO:0000313" key="3">
    <source>
        <dbReference type="Proteomes" id="UP001207408"/>
    </source>
</evidence>
<sequence length="71" mass="7911">MKFPCRKICLSISTFAIIALLFVVMAPGNIPCNENEDCSDNFENLINMENNQETIGYRVGVSIGNDLSIRL</sequence>
<gene>
    <name evidence="2" type="ORF">OM074_19670</name>
</gene>
<dbReference type="RefSeq" id="WP_301202331.1">
    <property type="nucleotide sequence ID" value="NZ_JAPDPI010000065.1"/>
</dbReference>
<keyword evidence="3" id="KW-1185">Reference proteome</keyword>
<dbReference type="Proteomes" id="UP001207408">
    <property type="component" value="Unassembled WGS sequence"/>
</dbReference>
<keyword evidence="1" id="KW-0732">Signal</keyword>
<name>A0AAE3MHC4_9BACT</name>
<dbReference type="EMBL" id="JAPDPI010000065">
    <property type="protein sequence ID" value="MCW3807853.1"/>
    <property type="molecule type" value="Genomic_DNA"/>
</dbReference>
<accession>A0AAE3MHC4</accession>
<comment type="caution">
    <text evidence="2">The sequence shown here is derived from an EMBL/GenBank/DDBJ whole genome shotgun (WGS) entry which is preliminary data.</text>
</comment>
<dbReference type="AlphaFoldDB" id="A0AAE3MHC4"/>
<reference evidence="2" key="1">
    <citation type="submission" date="2022-10" db="EMBL/GenBank/DDBJ databases">
        <authorList>
            <person name="Yu W.X."/>
        </authorList>
    </citation>
    <scope>NUCLEOTIDE SEQUENCE</scope>
    <source>
        <strain evidence="2">D04</strain>
    </source>
</reference>